<accession>A0A383VRG3</accession>
<sequence>MAEDTDKWGVAAACCPALHGVALDLLPDSWQQQADFQQVFGASGWQQLQQQTLRRYHQRCAVTSVPASEVPLHVLPLWRFDQIRKQVQLAQLAPVCQPLLQLQQQLLSEDGLQGPEQHAAAVGLLQQVMVWEAAEVEKYLKYVQQRRQSLERDGWQLLPPEASAWLAGAAAAE</sequence>
<proteinExistence type="predicted"/>
<keyword evidence="2" id="KW-1185">Reference proteome</keyword>
<name>A0A383VRG3_TETOB</name>
<gene>
    <name evidence="1" type="ORF">BQ4739_LOCUS7738</name>
</gene>
<evidence type="ECO:0000313" key="1">
    <source>
        <dbReference type="EMBL" id="SZX67334.1"/>
    </source>
</evidence>
<evidence type="ECO:0000313" key="2">
    <source>
        <dbReference type="Proteomes" id="UP000256970"/>
    </source>
</evidence>
<dbReference type="EMBL" id="FNXT01000786">
    <property type="protein sequence ID" value="SZX67334.1"/>
    <property type="molecule type" value="Genomic_DNA"/>
</dbReference>
<dbReference type="AlphaFoldDB" id="A0A383VRG3"/>
<reference evidence="1 2" key="1">
    <citation type="submission" date="2016-10" db="EMBL/GenBank/DDBJ databases">
        <authorList>
            <person name="Cai Z."/>
        </authorList>
    </citation>
    <scope>NUCLEOTIDE SEQUENCE [LARGE SCALE GENOMIC DNA]</scope>
</reference>
<organism evidence="1 2">
    <name type="scientific">Tetradesmus obliquus</name>
    <name type="common">Green alga</name>
    <name type="synonym">Acutodesmus obliquus</name>
    <dbReference type="NCBI Taxonomy" id="3088"/>
    <lineage>
        <taxon>Eukaryota</taxon>
        <taxon>Viridiplantae</taxon>
        <taxon>Chlorophyta</taxon>
        <taxon>core chlorophytes</taxon>
        <taxon>Chlorophyceae</taxon>
        <taxon>CS clade</taxon>
        <taxon>Sphaeropleales</taxon>
        <taxon>Scenedesmaceae</taxon>
        <taxon>Tetradesmus</taxon>
    </lineage>
</organism>
<protein>
    <submittedName>
        <fullName evidence="1">Uncharacterized protein</fullName>
    </submittedName>
</protein>
<dbReference type="Proteomes" id="UP000256970">
    <property type="component" value="Unassembled WGS sequence"/>
</dbReference>